<dbReference type="InterPro" id="IPR029058">
    <property type="entry name" value="AB_hydrolase_fold"/>
</dbReference>
<keyword evidence="3 6" id="KW-0732">Signal</keyword>
<dbReference type="InterPro" id="IPR008758">
    <property type="entry name" value="Peptidase_S28"/>
</dbReference>
<evidence type="ECO:0000313" key="8">
    <source>
        <dbReference type="Proteomes" id="UP001190700"/>
    </source>
</evidence>
<proteinExistence type="inferred from homology"/>
<evidence type="ECO:0000313" key="7">
    <source>
        <dbReference type="EMBL" id="KAK3233206.1"/>
    </source>
</evidence>
<evidence type="ECO:0000256" key="4">
    <source>
        <dbReference type="ARBA" id="ARBA00022801"/>
    </source>
</evidence>
<feature type="non-terminal residue" evidence="7">
    <location>
        <position position="468"/>
    </location>
</feature>
<dbReference type="Pfam" id="PF05577">
    <property type="entry name" value="Peptidase_S28"/>
    <property type="match status" value="1"/>
</dbReference>
<keyword evidence="5" id="KW-0325">Glycoprotein</keyword>
<comment type="similarity">
    <text evidence="1">Belongs to the peptidase S28 family.</text>
</comment>
<reference evidence="7 8" key="1">
    <citation type="journal article" date="2015" name="Genome Biol. Evol.">
        <title>Comparative Genomics of a Bacterivorous Green Alga Reveals Evolutionary Causalities and Consequences of Phago-Mixotrophic Mode of Nutrition.</title>
        <authorList>
            <person name="Burns J.A."/>
            <person name="Paasch A."/>
            <person name="Narechania A."/>
            <person name="Kim E."/>
        </authorList>
    </citation>
    <scope>NUCLEOTIDE SEQUENCE [LARGE SCALE GENOMIC DNA]</scope>
    <source>
        <strain evidence="7 8">PLY_AMNH</strain>
    </source>
</reference>
<dbReference type="GO" id="GO:0070008">
    <property type="term" value="F:serine-type exopeptidase activity"/>
    <property type="evidence" value="ECO:0007669"/>
    <property type="project" value="InterPro"/>
</dbReference>
<dbReference type="GO" id="GO:0008239">
    <property type="term" value="F:dipeptidyl-peptidase activity"/>
    <property type="evidence" value="ECO:0007669"/>
    <property type="project" value="TreeGrafter"/>
</dbReference>
<dbReference type="EMBL" id="LGRX02035781">
    <property type="protein sequence ID" value="KAK3233206.1"/>
    <property type="molecule type" value="Genomic_DNA"/>
</dbReference>
<dbReference type="Gene3D" id="1.20.120.980">
    <property type="entry name" value="Serine carboxypeptidase S28, SKS domain"/>
    <property type="match status" value="1"/>
</dbReference>
<gene>
    <name evidence="7" type="ORF">CYMTET_56483</name>
</gene>
<comment type="caution">
    <text evidence="7">The sequence shown here is derived from an EMBL/GenBank/DDBJ whole genome shotgun (WGS) entry which is preliminary data.</text>
</comment>
<organism evidence="7 8">
    <name type="scientific">Cymbomonas tetramitiformis</name>
    <dbReference type="NCBI Taxonomy" id="36881"/>
    <lineage>
        <taxon>Eukaryota</taxon>
        <taxon>Viridiplantae</taxon>
        <taxon>Chlorophyta</taxon>
        <taxon>Pyramimonadophyceae</taxon>
        <taxon>Pyramimonadales</taxon>
        <taxon>Pyramimonadaceae</taxon>
        <taxon>Cymbomonas</taxon>
    </lineage>
</organism>
<protein>
    <submittedName>
        <fullName evidence="7">Uncharacterized protein</fullName>
    </submittedName>
</protein>
<name>A0AAE0BB76_9CHLO</name>
<evidence type="ECO:0000256" key="6">
    <source>
        <dbReference type="SAM" id="SignalP"/>
    </source>
</evidence>
<dbReference type="PANTHER" id="PTHR11010">
    <property type="entry name" value="PROTEASE S28 PRO-X CARBOXYPEPTIDASE-RELATED"/>
    <property type="match status" value="1"/>
</dbReference>
<feature type="chain" id="PRO_5042146827" evidence="6">
    <location>
        <begin position="24"/>
        <end position="468"/>
    </location>
</feature>
<keyword evidence="4" id="KW-0378">Hydrolase</keyword>
<dbReference type="InterPro" id="IPR042269">
    <property type="entry name" value="Ser_carbopepase_S28_SKS"/>
</dbReference>
<feature type="signal peptide" evidence="6">
    <location>
        <begin position="1"/>
        <end position="23"/>
    </location>
</feature>
<dbReference type="AlphaFoldDB" id="A0AAE0BB76"/>
<sequence length="468" mass="51741">MRHPAGNTVTLIAIFILLAAGDAWPLSDASNPLVLRRDDELRDSLLNRESLGYDVRVYQQQLSHFNAQVNGTFPQRYLVNSTFWAGAARQGPIFVFTGAEGGDVERTAGAYGWVTQMARRSSAMLVFLEHRFFGKSLPFGPDNSYVAEASRVGLLSVEEALADYSEILHALRDELAAWHCPLMTFGGSLAGTLSAFMRIKYPGLVDLALASSSPIRGYLNVDGISQFSWRKQITDNFESFAPGCPELVRQGFRALQYADSEELHRAYNTCDVPGKDGWEQIQSIVWSKLEGIGEFCYPPERAQIKPACQRMGNAGSPLGIFASLINTPPKQCLNLTRHGIETPDQKGWLYLACTEIIHPIGANNVTDMFPPFNFSLTSLAESCAPRWHAAPRPYWLPKEMAIYQLERLASSTSHILFTYGTADPWHTLGLERSLSSKLPVIFINGGSHCADVAAPQDSDTAQMKTARQ</sequence>
<dbReference type="PANTHER" id="PTHR11010:SF38">
    <property type="entry name" value="LYSOSOMAL PRO-X CARBOXYPEPTIDASE"/>
    <property type="match status" value="1"/>
</dbReference>
<keyword evidence="2" id="KW-0645">Protease</keyword>
<dbReference type="Proteomes" id="UP001190700">
    <property type="component" value="Unassembled WGS sequence"/>
</dbReference>
<evidence type="ECO:0000256" key="2">
    <source>
        <dbReference type="ARBA" id="ARBA00022670"/>
    </source>
</evidence>
<dbReference type="GO" id="GO:0006508">
    <property type="term" value="P:proteolysis"/>
    <property type="evidence" value="ECO:0007669"/>
    <property type="project" value="UniProtKB-KW"/>
</dbReference>
<dbReference type="Gene3D" id="3.40.50.1820">
    <property type="entry name" value="alpha/beta hydrolase"/>
    <property type="match status" value="1"/>
</dbReference>
<accession>A0AAE0BB76</accession>
<evidence type="ECO:0000256" key="3">
    <source>
        <dbReference type="ARBA" id="ARBA00022729"/>
    </source>
</evidence>
<dbReference type="SUPFAM" id="SSF53474">
    <property type="entry name" value="alpha/beta-Hydrolases"/>
    <property type="match status" value="1"/>
</dbReference>
<keyword evidence="8" id="KW-1185">Reference proteome</keyword>
<evidence type="ECO:0000256" key="5">
    <source>
        <dbReference type="ARBA" id="ARBA00023180"/>
    </source>
</evidence>
<evidence type="ECO:0000256" key="1">
    <source>
        <dbReference type="ARBA" id="ARBA00011079"/>
    </source>
</evidence>